<gene>
    <name evidence="1" type="ORF">SAMN05421730_10238</name>
</gene>
<proteinExistence type="predicted"/>
<dbReference type="EMBL" id="FMKA01000023">
    <property type="protein sequence ID" value="SCP98588.1"/>
    <property type="molecule type" value="Genomic_DNA"/>
</dbReference>
<dbReference type="STRING" id="1619234.SAMN05421730_10238"/>
<evidence type="ECO:0000313" key="2">
    <source>
        <dbReference type="Proteomes" id="UP000199315"/>
    </source>
</evidence>
<sequence length="62" mass="6845">MIEEQTGAIVSDAGKDVVEKGKTVAHNVKNVDKYKIKVGYGDAHMEDLMVSYIDRKASLKYG</sequence>
<reference evidence="1 2" key="1">
    <citation type="submission" date="2016-09" db="EMBL/GenBank/DDBJ databases">
        <authorList>
            <person name="Capua I."/>
            <person name="De Benedictis P."/>
            <person name="Joannis T."/>
            <person name="Lombin L.H."/>
            <person name="Cattoli G."/>
        </authorList>
    </citation>
    <scope>NUCLEOTIDE SEQUENCE [LARGE SCALE GENOMIC DNA]</scope>
    <source>
        <strain evidence="1 2">GluBS11</strain>
    </source>
</reference>
<keyword evidence="2" id="KW-1185">Reference proteome</keyword>
<dbReference type="AlphaFoldDB" id="A0A1D3TWG8"/>
<dbReference type="Proteomes" id="UP000199315">
    <property type="component" value="Unassembled WGS sequence"/>
</dbReference>
<organism evidence="1 2">
    <name type="scientific">Anaerobium acetethylicum</name>
    <dbReference type="NCBI Taxonomy" id="1619234"/>
    <lineage>
        <taxon>Bacteria</taxon>
        <taxon>Bacillati</taxon>
        <taxon>Bacillota</taxon>
        <taxon>Clostridia</taxon>
        <taxon>Lachnospirales</taxon>
        <taxon>Lachnospiraceae</taxon>
        <taxon>Anaerobium</taxon>
    </lineage>
</organism>
<protein>
    <submittedName>
        <fullName evidence="1">Uncharacterized protein</fullName>
    </submittedName>
</protein>
<accession>A0A1D3TWG8</accession>
<evidence type="ECO:0000313" key="1">
    <source>
        <dbReference type="EMBL" id="SCP98588.1"/>
    </source>
</evidence>
<name>A0A1D3TWG8_9FIRM</name>
<dbReference type="RefSeq" id="WP_091235640.1">
    <property type="nucleotide sequence ID" value="NZ_FMKA01000023.1"/>
</dbReference>